<dbReference type="SUPFAM" id="SSF51445">
    <property type="entry name" value="(Trans)glycosidases"/>
    <property type="match status" value="1"/>
</dbReference>
<dbReference type="InterPro" id="IPR000933">
    <property type="entry name" value="Glyco_hydro_29"/>
</dbReference>
<keyword evidence="5" id="KW-0378">Hydrolase</keyword>
<dbReference type="GO" id="GO:0006004">
    <property type="term" value="P:fucose metabolic process"/>
    <property type="evidence" value="ECO:0007669"/>
    <property type="project" value="InterPro"/>
</dbReference>
<evidence type="ECO:0000256" key="6">
    <source>
        <dbReference type="ARBA" id="ARBA00023295"/>
    </source>
</evidence>
<dbReference type="SUPFAM" id="SSF49785">
    <property type="entry name" value="Galactose-binding domain-like"/>
    <property type="match status" value="1"/>
</dbReference>
<evidence type="ECO:0000313" key="10">
    <source>
        <dbReference type="EMBL" id="QOY91119.1"/>
    </source>
</evidence>
<evidence type="ECO:0000256" key="4">
    <source>
        <dbReference type="ARBA" id="ARBA00022729"/>
    </source>
</evidence>
<organism evidence="10 11">
    <name type="scientific">Paludibaculum fermentans</name>
    <dbReference type="NCBI Taxonomy" id="1473598"/>
    <lineage>
        <taxon>Bacteria</taxon>
        <taxon>Pseudomonadati</taxon>
        <taxon>Acidobacteriota</taxon>
        <taxon>Terriglobia</taxon>
        <taxon>Bryobacterales</taxon>
        <taxon>Bryobacteraceae</taxon>
        <taxon>Paludibaculum</taxon>
    </lineage>
</organism>
<evidence type="ECO:0000256" key="2">
    <source>
        <dbReference type="ARBA" id="ARBA00007951"/>
    </source>
</evidence>
<dbReference type="Pfam" id="PF01120">
    <property type="entry name" value="Alpha_L_fucos"/>
    <property type="match status" value="1"/>
</dbReference>
<dbReference type="InterPro" id="IPR031712">
    <property type="entry name" value="DUF5077"/>
</dbReference>
<reference evidence="10 11" key="1">
    <citation type="submission" date="2020-10" db="EMBL/GenBank/DDBJ databases">
        <title>Complete genome sequence of Paludibaculum fermentans P105T, a facultatively anaerobic acidobacterium capable of dissimilatory Fe(III) reduction.</title>
        <authorList>
            <person name="Dedysh S.N."/>
            <person name="Beletsky A.V."/>
            <person name="Kulichevskaya I.S."/>
            <person name="Mardanov A.V."/>
            <person name="Ravin N.V."/>
        </authorList>
    </citation>
    <scope>NUCLEOTIDE SEQUENCE [LARGE SCALE GENOMIC DNA]</scope>
    <source>
        <strain evidence="10 11">P105</strain>
    </source>
</reference>
<dbReference type="Pfam" id="PF16871">
    <property type="entry name" value="DUF5077"/>
    <property type="match status" value="1"/>
</dbReference>
<dbReference type="EMBL" id="CP063849">
    <property type="protein sequence ID" value="QOY91119.1"/>
    <property type="molecule type" value="Genomic_DNA"/>
</dbReference>
<dbReference type="EC" id="3.2.1.51" evidence="3"/>
<name>A0A7S7SN63_PALFE</name>
<dbReference type="PANTHER" id="PTHR10030">
    <property type="entry name" value="ALPHA-L-FUCOSIDASE"/>
    <property type="match status" value="1"/>
</dbReference>
<dbReference type="InterPro" id="IPR013780">
    <property type="entry name" value="Glyco_hydro_b"/>
</dbReference>
<keyword evidence="11" id="KW-1185">Reference proteome</keyword>
<dbReference type="InterPro" id="IPR016286">
    <property type="entry name" value="FUC_metazoa-typ"/>
</dbReference>
<evidence type="ECO:0000259" key="8">
    <source>
        <dbReference type="Pfam" id="PF01120"/>
    </source>
</evidence>
<dbReference type="AlphaFoldDB" id="A0A7S7SN63"/>
<dbReference type="SMART" id="SM00812">
    <property type="entry name" value="Alpha_L_fucos"/>
    <property type="match status" value="1"/>
</dbReference>
<accession>A0A7S7SN63</accession>
<evidence type="ECO:0000256" key="5">
    <source>
        <dbReference type="ARBA" id="ARBA00022801"/>
    </source>
</evidence>
<feature type="chain" id="PRO_5032518003" description="alpha-L-fucosidase" evidence="7">
    <location>
        <begin position="28"/>
        <end position="590"/>
    </location>
</feature>
<dbReference type="CDD" id="cd02795">
    <property type="entry name" value="CBM6-CBM35-CBM36_like"/>
    <property type="match status" value="1"/>
</dbReference>
<gene>
    <name evidence="10" type="ORF">IRI77_14580</name>
</gene>
<evidence type="ECO:0000256" key="3">
    <source>
        <dbReference type="ARBA" id="ARBA00012662"/>
    </source>
</evidence>
<keyword evidence="4 7" id="KW-0732">Signal</keyword>
<comment type="similarity">
    <text evidence="2">Belongs to the glycosyl hydrolase 29 family.</text>
</comment>
<dbReference type="InterPro" id="IPR008979">
    <property type="entry name" value="Galactose-bd-like_sf"/>
</dbReference>
<dbReference type="Gene3D" id="2.60.120.260">
    <property type="entry name" value="Galactose-binding domain-like"/>
    <property type="match status" value="1"/>
</dbReference>
<sequence length="590" mass="65348">MTKRQSGPARTGRGVALLLCLAASAAAQSKPAPTQDQRMEWFRHDKFGMFIHWGPYSAFAGEYKGQKVPVGTEAEWIMQRFNIPVADYRETARGMKPVKFDAEAWVALAKATGMKYLVLTAKHHDGFAMYRSTVSKYNLLDWAKFDRDPVQELSAACQKAGIRFGVYYSHREDWDHPDGFGNNWDYDRTKKNFERYLDEKSKPQLRELLSRYGPIHLVWFDRGMDTPQHTQQFIDIVHELQPNCLINGRVGDYGADLMGDYQNMNDNGMPNGGLQEDWETPQTMNTTWGYSKFDQQWKTPGEVIHRMVEIVGKGGNYLLNIGPMADGTIPSPSVATLKAVGAWMQINGESIYGTVASPLTAQPWGRSTVKGNKVFLHVFSWPADGILRVQGLTNTVKAAYPLAAPSQKLALSREGGVPLVKLPAEPLDQNDTVIALELDGAPRAEPLIVVQGSDVGFDLDYLAAVTSGKAVKRFNRSGKFHIAKWTGPADSATWQLLVSQAGEYEVRIRYSARAESNGAGFVVNIGGQTVRGTVSGTGEGYEYKTIDLGRVRLPKTGPLTVKLQPAADTGHNLIFFQALELSPAGHRMVE</sequence>
<keyword evidence="6" id="KW-0326">Glycosidase</keyword>
<dbReference type="GO" id="GO:0005764">
    <property type="term" value="C:lysosome"/>
    <property type="evidence" value="ECO:0007669"/>
    <property type="project" value="TreeGrafter"/>
</dbReference>
<dbReference type="PANTHER" id="PTHR10030:SF37">
    <property type="entry name" value="ALPHA-L-FUCOSIDASE-RELATED"/>
    <property type="match status" value="1"/>
</dbReference>
<feature type="signal peptide" evidence="7">
    <location>
        <begin position="1"/>
        <end position="27"/>
    </location>
</feature>
<evidence type="ECO:0000259" key="9">
    <source>
        <dbReference type="Pfam" id="PF16871"/>
    </source>
</evidence>
<dbReference type="InterPro" id="IPR017853">
    <property type="entry name" value="GH"/>
</dbReference>
<protein>
    <recommendedName>
        <fullName evidence="3">alpha-L-fucosidase</fullName>
        <ecNumber evidence="3">3.2.1.51</ecNumber>
    </recommendedName>
</protein>
<feature type="domain" description="DUF5077" evidence="9">
    <location>
        <begin position="471"/>
        <end position="582"/>
    </location>
</feature>
<dbReference type="Proteomes" id="UP000593892">
    <property type="component" value="Chromosome"/>
</dbReference>
<dbReference type="RefSeq" id="WP_194452774.1">
    <property type="nucleotide sequence ID" value="NZ_CP063849.1"/>
</dbReference>
<feature type="domain" description="Glycoside hydrolase family 29 N-terminal" evidence="8">
    <location>
        <begin position="34"/>
        <end position="349"/>
    </location>
</feature>
<dbReference type="PRINTS" id="PR00741">
    <property type="entry name" value="GLHYDRLASE29"/>
</dbReference>
<dbReference type="GO" id="GO:0004560">
    <property type="term" value="F:alpha-L-fucosidase activity"/>
    <property type="evidence" value="ECO:0007669"/>
    <property type="project" value="InterPro"/>
</dbReference>
<dbReference type="Gene3D" id="3.20.20.80">
    <property type="entry name" value="Glycosidases"/>
    <property type="match status" value="1"/>
</dbReference>
<dbReference type="InterPro" id="IPR057739">
    <property type="entry name" value="Glyco_hydro_29_N"/>
</dbReference>
<evidence type="ECO:0000256" key="1">
    <source>
        <dbReference type="ARBA" id="ARBA00004071"/>
    </source>
</evidence>
<dbReference type="KEGG" id="pfer:IRI77_14580"/>
<dbReference type="GO" id="GO:0016139">
    <property type="term" value="P:glycoside catabolic process"/>
    <property type="evidence" value="ECO:0007669"/>
    <property type="project" value="TreeGrafter"/>
</dbReference>
<evidence type="ECO:0000313" key="11">
    <source>
        <dbReference type="Proteomes" id="UP000593892"/>
    </source>
</evidence>
<dbReference type="Gene3D" id="2.60.40.1180">
    <property type="entry name" value="Golgi alpha-mannosidase II"/>
    <property type="match status" value="1"/>
</dbReference>
<comment type="function">
    <text evidence="1">Alpha-L-fucosidase is responsible for hydrolyzing the alpha-1,6-linked fucose joined to the reducing-end N-acetylglucosamine of the carbohydrate moieties of glycoproteins.</text>
</comment>
<proteinExistence type="inferred from homology"/>
<evidence type="ECO:0000256" key="7">
    <source>
        <dbReference type="SAM" id="SignalP"/>
    </source>
</evidence>